<feature type="compositionally biased region" description="Basic and acidic residues" evidence="1">
    <location>
        <begin position="63"/>
        <end position="72"/>
    </location>
</feature>
<keyword evidence="3" id="KW-1185">Reference proteome</keyword>
<proteinExistence type="predicted"/>
<reference evidence="2" key="1">
    <citation type="submission" date="2022-12" db="EMBL/GenBank/DDBJ databases">
        <title>Chromosome-Level Genome Assembly of Japanese Cedar (Cryptomeriajaponica D. Don).</title>
        <authorList>
            <person name="Fujino T."/>
            <person name="Yamaguchi K."/>
            <person name="Yokoyama T."/>
            <person name="Hamanaka T."/>
            <person name="Harazono Y."/>
            <person name="Kamada H."/>
            <person name="Kobayashi W."/>
            <person name="Ujino-Ihara T."/>
            <person name="Uchiyama K."/>
            <person name="Matsumoto A."/>
            <person name="Izuno A."/>
            <person name="Tsumura Y."/>
            <person name="Toyoda A."/>
            <person name="Shigenobu S."/>
            <person name="Moriguchi Y."/>
            <person name="Ueno S."/>
            <person name="Kasahara M."/>
        </authorList>
    </citation>
    <scope>NUCLEOTIDE SEQUENCE</scope>
</reference>
<sequence length="102" mass="10933">GSVSPGDIDSEVYPASPSVRAPPCESVSVSPLPESVSVCNIEGRRGRGGRPGRGLDSRSSLRTSEEESRYWDPMDAGMEVPQVVIEAFREGYGPALNSRHCL</sequence>
<protein>
    <submittedName>
        <fullName evidence="2">Uncharacterized protein</fullName>
    </submittedName>
</protein>
<name>A0AAD3RSB5_CRYJA</name>
<evidence type="ECO:0000256" key="1">
    <source>
        <dbReference type="SAM" id="MobiDB-lite"/>
    </source>
</evidence>
<feature type="non-terminal residue" evidence="2">
    <location>
        <position position="1"/>
    </location>
</feature>
<evidence type="ECO:0000313" key="3">
    <source>
        <dbReference type="Proteomes" id="UP001234787"/>
    </source>
</evidence>
<gene>
    <name evidence="2" type="ORF">SUGI_1518660</name>
</gene>
<accession>A0AAD3RSB5</accession>
<feature type="region of interest" description="Disordered" evidence="1">
    <location>
        <begin position="1"/>
        <end position="27"/>
    </location>
</feature>
<comment type="caution">
    <text evidence="2">The sequence shown here is derived from an EMBL/GenBank/DDBJ whole genome shotgun (WGS) entry which is preliminary data.</text>
</comment>
<dbReference type="Proteomes" id="UP001234787">
    <property type="component" value="Unassembled WGS sequence"/>
</dbReference>
<organism evidence="2 3">
    <name type="scientific">Cryptomeria japonica</name>
    <name type="common">Japanese cedar</name>
    <name type="synonym">Cupressus japonica</name>
    <dbReference type="NCBI Taxonomy" id="3369"/>
    <lineage>
        <taxon>Eukaryota</taxon>
        <taxon>Viridiplantae</taxon>
        <taxon>Streptophyta</taxon>
        <taxon>Embryophyta</taxon>
        <taxon>Tracheophyta</taxon>
        <taxon>Spermatophyta</taxon>
        <taxon>Pinopsida</taxon>
        <taxon>Pinidae</taxon>
        <taxon>Conifers II</taxon>
        <taxon>Cupressales</taxon>
        <taxon>Cupressaceae</taxon>
        <taxon>Cryptomeria</taxon>
    </lineage>
</organism>
<evidence type="ECO:0000313" key="2">
    <source>
        <dbReference type="EMBL" id="GLJ59678.1"/>
    </source>
</evidence>
<dbReference type="AlphaFoldDB" id="A0AAD3RSB5"/>
<dbReference type="EMBL" id="BSEH01001216">
    <property type="protein sequence ID" value="GLJ59678.1"/>
    <property type="molecule type" value="Genomic_DNA"/>
</dbReference>
<feature type="region of interest" description="Disordered" evidence="1">
    <location>
        <begin position="42"/>
        <end position="73"/>
    </location>
</feature>